<evidence type="ECO:0000313" key="2">
    <source>
        <dbReference type="EMBL" id="KAK8121446.1"/>
    </source>
</evidence>
<feature type="region of interest" description="Disordered" evidence="1">
    <location>
        <begin position="1"/>
        <end position="28"/>
    </location>
</feature>
<dbReference type="EMBL" id="JAQQWP010000004">
    <property type="protein sequence ID" value="KAK8121446.1"/>
    <property type="molecule type" value="Genomic_DNA"/>
</dbReference>
<gene>
    <name evidence="2" type="ORF">PG999_005566</name>
</gene>
<evidence type="ECO:0000313" key="3">
    <source>
        <dbReference type="Proteomes" id="UP001392437"/>
    </source>
</evidence>
<organism evidence="2 3">
    <name type="scientific">Apiospora kogelbergensis</name>
    <dbReference type="NCBI Taxonomy" id="1337665"/>
    <lineage>
        <taxon>Eukaryota</taxon>
        <taxon>Fungi</taxon>
        <taxon>Dikarya</taxon>
        <taxon>Ascomycota</taxon>
        <taxon>Pezizomycotina</taxon>
        <taxon>Sordariomycetes</taxon>
        <taxon>Xylariomycetidae</taxon>
        <taxon>Amphisphaeriales</taxon>
        <taxon>Apiosporaceae</taxon>
        <taxon>Apiospora</taxon>
    </lineage>
</organism>
<dbReference type="Proteomes" id="UP001392437">
    <property type="component" value="Unassembled WGS sequence"/>
</dbReference>
<keyword evidence="3" id="KW-1185">Reference proteome</keyword>
<reference evidence="2 3" key="1">
    <citation type="submission" date="2023-01" db="EMBL/GenBank/DDBJ databases">
        <title>Analysis of 21 Apiospora genomes using comparative genomics revels a genus with tremendous synthesis potential of carbohydrate active enzymes and secondary metabolites.</title>
        <authorList>
            <person name="Sorensen T."/>
        </authorList>
    </citation>
    <scope>NUCLEOTIDE SEQUENCE [LARGE SCALE GENOMIC DNA]</scope>
    <source>
        <strain evidence="2 3">CBS 117206</strain>
    </source>
</reference>
<sequence length="181" mass="20442">MAPNATNTINEPASNQLGPPLTHTPTERSPQIPRYYCLVSRQQEWMVKDITGPTLVNGIVKFMATWDNAVIPSLSIHNYDLSKYTTDELGSFGLTKINTYVSNKGHSGFEVSFCDSPVEVKDLGIDLQSHAKNLVINKWGKQEGRKIWKQQLRFMQRCQGSGSTSSKYSVTWIREGRIMFI</sequence>
<name>A0AAW0R2I8_9PEZI</name>
<evidence type="ECO:0000256" key="1">
    <source>
        <dbReference type="SAM" id="MobiDB-lite"/>
    </source>
</evidence>
<proteinExistence type="predicted"/>
<dbReference type="AlphaFoldDB" id="A0AAW0R2I8"/>
<comment type="caution">
    <text evidence="2">The sequence shown here is derived from an EMBL/GenBank/DDBJ whole genome shotgun (WGS) entry which is preliminary data.</text>
</comment>
<protein>
    <submittedName>
        <fullName evidence="2">Uncharacterized protein</fullName>
    </submittedName>
</protein>
<accession>A0AAW0R2I8</accession>